<proteinExistence type="predicted"/>
<gene>
    <name evidence="3" type="ORF">PVK06_012706</name>
</gene>
<keyword evidence="4" id="KW-1185">Reference proteome</keyword>
<comment type="caution">
    <text evidence="3">The sequence shown here is derived from an EMBL/GenBank/DDBJ whole genome shotgun (WGS) entry which is preliminary data.</text>
</comment>
<feature type="compositionally biased region" description="Polar residues" evidence="1">
    <location>
        <begin position="190"/>
        <end position="199"/>
    </location>
</feature>
<dbReference type="EMBL" id="JARKNE010000004">
    <property type="protein sequence ID" value="KAK5836901.1"/>
    <property type="molecule type" value="Genomic_DNA"/>
</dbReference>
<evidence type="ECO:0000256" key="1">
    <source>
        <dbReference type="SAM" id="MobiDB-lite"/>
    </source>
</evidence>
<dbReference type="PANTHER" id="PTHR31704:SF37">
    <property type="entry name" value="HEAT SHOCK PROTEIN"/>
    <property type="match status" value="1"/>
</dbReference>
<organism evidence="3 4">
    <name type="scientific">Gossypium arboreum</name>
    <name type="common">Tree cotton</name>
    <name type="synonym">Gossypium nanking</name>
    <dbReference type="NCBI Taxonomy" id="29729"/>
    <lineage>
        <taxon>Eukaryota</taxon>
        <taxon>Viridiplantae</taxon>
        <taxon>Streptophyta</taxon>
        <taxon>Embryophyta</taxon>
        <taxon>Tracheophyta</taxon>
        <taxon>Spermatophyta</taxon>
        <taxon>Magnoliopsida</taxon>
        <taxon>eudicotyledons</taxon>
        <taxon>Gunneridae</taxon>
        <taxon>Pentapetalae</taxon>
        <taxon>rosids</taxon>
        <taxon>malvids</taxon>
        <taxon>Malvales</taxon>
        <taxon>Malvaceae</taxon>
        <taxon>Malvoideae</taxon>
        <taxon>Gossypium</taxon>
    </lineage>
</organism>
<evidence type="ECO:0000313" key="3">
    <source>
        <dbReference type="EMBL" id="KAK5836901.1"/>
    </source>
</evidence>
<evidence type="ECO:0000313" key="4">
    <source>
        <dbReference type="Proteomes" id="UP001358586"/>
    </source>
</evidence>
<keyword evidence="2" id="KW-1133">Transmembrane helix</keyword>
<evidence type="ECO:0000256" key="2">
    <source>
        <dbReference type="SAM" id="Phobius"/>
    </source>
</evidence>
<keyword evidence="2" id="KW-0472">Membrane</keyword>
<feature type="transmembrane region" description="Helical" evidence="2">
    <location>
        <begin position="21"/>
        <end position="41"/>
    </location>
</feature>
<name>A0ABR0QCZ7_GOSAR</name>
<keyword evidence="2" id="KW-0812">Transmembrane</keyword>
<reference evidence="3 4" key="1">
    <citation type="submission" date="2023-03" db="EMBL/GenBank/DDBJ databases">
        <title>WGS of Gossypium arboreum.</title>
        <authorList>
            <person name="Yu D."/>
        </authorList>
    </citation>
    <scope>NUCLEOTIDE SEQUENCE [LARGE SCALE GENOMIC DNA]</scope>
    <source>
        <tissue evidence="3">Leaf</tissue>
    </source>
</reference>
<accession>A0ABR0QCZ7</accession>
<dbReference type="PANTHER" id="PTHR31704">
    <property type="entry name" value="MYB/SANT-LIKE DNA-BINDING DOMAIN PROTEIN-RELATED"/>
    <property type="match status" value="1"/>
</dbReference>
<dbReference type="Proteomes" id="UP001358586">
    <property type="component" value="Chromosome 4"/>
</dbReference>
<sequence length="215" mass="24573">MSRHRPLKRCNIVQAERHRDVRFLFAILSFNHCVLSSVIPAQTVVGRARDCLRVKIELDEKTSTIKVNDEKVKSMWDKRLTEISFDICIKEILKGNRPGEDTGLGCNPIKGIVDVSDDWWESKLKVVLEAQKFRTLDIDPEFEGKLDQMFMGIVATSDKAWSPSLGTLPSEFFEDVGNDILEENEEENTINDVHISSQVGHDFDGNNKKKKKNLR</sequence>
<protein>
    <submittedName>
        <fullName evidence="3">Uncharacterized protein</fullName>
    </submittedName>
</protein>
<feature type="region of interest" description="Disordered" evidence="1">
    <location>
        <begin position="190"/>
        <end position="215"/>
    </location>
</feature>